<evidence type="ECO:0000313" key="2">
    <source>
        <dbReference type="Proteomes" id="UP000184097"/>
    </source>
</evidence>
<gene>
    <name evidence="1" type="ORF">SAMN02745247_00907</name>
</gene>
<dbReference type="InterPro" id="IPR018743">
    <property type="entry name" value="DUF2292"/>
</dbReference>
<evidence type="ECO:0000313" key="1">
    <source>
        <dbReference type="EMBL" id="SHN53129.1"/>
    </source>
</evidence>
<evidence type="ECO:0008006" key="3">
    <source>
        <dbReference type="Google" id="ProtNLM"/>
    </source>
</evidence>
<dbReference type="AlphaFoldDB" id="A0A1M7S397"/>
<accession>A0A1M7S397</accession>
<dbReference type="RefSeq" id="WP_083572654.1">
    <property type="nucleotide sequence ID" value="NZ_FRDH01000004.1"/>
</dbReference>
<sequence>MAKDEGERNNKHKDEIWEKIKEQVTGLKYGNVNIIIHDGRITQVETSSKIRF</sequence>
<dbReference type="EMBL" id="FRDH01000004">
    <property type="protein sequence ID" value="SHN53129.1"/>
    <property type="molecule type" value="Genomic_DNA"/>
</dbReference>
<organism evidence="1 2">
    <name type="scientific">Butyrivibrio hungatei DSM 14810</name>
    <dbReference type="NCBI Taxonomy" id="1121132"/>
    <lineage>
        <taxon>Bacteria</taxon>
        <taxon>Bacillati</taxon>
        <taxon>Bacillota</taxon>
        <taxon>Clostridia</taxon>
        <taxon>Lachnospirales</taxon>
        <taxon>Lachnospiraceae</taxon>
        <taxon>Butyrivibrio</taxon>
    </lineage>
</organism>
<proteinExistence type="predicted"/>
<dbReference type="Pfam" id="PF10055">
    <property type="entry name" value="DUF2292"/>
    <property type="match status" value="1"/>
</dbReference>
<dbReference type="Proteomes" id="UP000184097">
    <property type="component" value="Unassembled WGS sequence"/>
</dbReference>
<name>A0A1M7S397_9FIRM</name>
<protein>
    <recommendedName>
        <fullName evidence="3">DUF2292 domain-containing protein</fullName>
    </recommendedName>
</protein>
<reference evidence="1 2" key="1">
    <citation type="submission" date="2016-12" db="EMBL/GenBank/DDBJ databases">
        <authorList>
            <person name="Song W.-J."/>
            <person name="Kurnit D.M."/>
        </authorList>
    </citation>
    <scope>NUCLEOTIDE SEQUENCE [LARGE SCALE GENOMIC DNA]</scope>
    <source>
        <strain evidence="1 2">DSM 14810</strain>
    </source>
</reference>